<dbReference type="STRING" id="1121256.SAMN02746089_02033"/>
<feature type="transmembrane region" description="Helical" evidence="2">
    <location>
        <begin position="7"/>
        <end position="24"/>
    </location>
</feature>
<dbReference type="OrthoDB" id="2871992at2"/>
<accession>A0A1M5C5M2</accession>
<organism evidence="3 4">
    <name type="scientific">Caldanaerobius fijiensis DSM 17918</name>
    <dbReference type="NCBI Taxonomy" id="1121256"/>
    <lineage>
        <taxon>Bacteria</taxon>
        <taxon>Bacillati</taxon>
        <taxon>Bacillota</taxon>
        <taxon>Clostridia</taxon>
        <taxon>Thermoanaerobacterales</taxon>
        <taxon>Thermoanaerobacteraceae</taxon>
        <taxon>Caldanaerobius</taxon>
    </lineage>
</organism>
<evidence type="ECO:0000256" key="2">
    <source>
        <dbReference type="SAM" id="Phobius"/>
    </source>
</evidence>
<dbReference type="RefSeq" id="WP_073344875.1">
    <property type="nucleotide sequence ID" value="NZ_FQVH01000026.1"/>
</dbReference>
<dbReference type="AlphaFoldDB" id="A0A1M5C5M2"/>
<keyword evidence="2" id="KW-0812">Transmembrane</keyword>
<dbReference type="Proteomes" id="UP000184088">
    <property type="component" value="Unassembled WGS sequence"/>
</dbReference>
<name>A0A1M5C5M2_9THEO</name>
<dbReference type="EMBL" id="FQVH01000026">
    <property type="protein sequence ID" value="SHF50064.1"/>
    <property type="molecule type" value="Genomic_DNA"/>
</dbReference>
<sequence length="187" mass="21156">MSKLVKRITFVIIVIALISSVFYFESKFSKPKNVVDNPKQVTQNNKTSEKKDTLKAANTSTTKISPQDLLITNDEGDISIGVSYMNPIQDDKDNLVFQVFLDNHQVDLSQLDLSGKVLFTNSEGLKVDNVKWSIEGSGHHVVAFIKIPKKINGKNLITPNTKYIQLELRDIGGVKSRVYKWDERFLK</sequence>
<feature type="region of interest" description="Disordered" evidence="1">
    <location>
        <begin position="39"/>
        <end position="58"/>
    </location>
</feature>
<evidence type="ECO:0000313" key="4">
    <source>
        <dbReference type="Proteomes" id="UP000184088"/>
    </source>
</evidence>
<keyword evidence="2" id="KW-1133">Transmembrane helix</keyword>
<evidence type="ECO:0000256" key="1">
    <source>
        <dbReference type="SAM" id="MobiDB-lite"/>
    </source>
</evidence>
<proteinExistence type="predicted"/>
<protein>
    <submittedName>
        <fullName evidence="3">Uncharacterized protein</fullName>
    </submittedName>
</protein>
<gene>
    <name evidence="3" type="ORF">SAMN02746089_02033</name>
</gene>
<keyword evidence="4" id="KW-1185">Reference proteome</keyword>
<evidence type="ECO:0000313" key="3">
    <source>
        <dbReference type="EMBL" id="SHF50064.1"/>
    </source>
</evidence>
<reference evidence="3 4" key="1">
    <citation type="submission" date="2016-11" db="EMBL/GenBank/DDBJ databases">
        <authorList>
            <person name="Jaros S."/>
            <person name="Januszkiewicz K."/>
            <person name="Wedrychowicz H."/>
        </authorList>
    </citation>
    <scope>NUCLEOTIDE SEQUENCE [LARGE SCALE GENOMIC DNA]</scope>
    <source>
        <strain evidence="3 4">DSM 17918</strain>
    </source>
</reference>
<keyword evidence="2" id="KW-0472">Membrane</keyword>